<dbReference type="PRINTS" id="PR00348">
    <property type="entry name" value="UBIQUITIN"/>
</dbReference>
<keyword evidence="7" id="KW-0472">Membrane</keyword>
<dbReference type="CDD" id="cd00078">
    <property type="entry name" value="HECTc"/>
    <property type="match status" value="1"/>
</dbReference>
<dbReference type="GO" id="GO:0000209">
    <property type="term" value="P:protein polyubiquitination"/>
    <property type="evidence" value="ECO:0007669"/>
    <property type="project" value="TreeGrafter"/>
</dbReference>
<dbReference type="GO" id="GO:0061630">
    <property type="term" value="F:ubiquitin protein ligase activity"/>
    <property type="evidence" value="ECO:0007669"/>
    <property type="project" value="UniProtKB-EC"/>
</dbReference>
<feature type="domain" description="Ubiquitin-like" evidence="8">
    <location>
        <begin position="86"/>
        <end position="162"/>
    </location>
</feature>
<dbReference type="SMART" id="SM00213">
    <property type="entry name" value="UBQ"/>
    <property type="match status" value="1"/>
</dbReference>
<comment type="pathway">
    <text evidence="2">Protein modification; protein ubiquitination.</text>
</comment>
<accession>A0A4Y7K1I0</accession>
<dbReference type="GO" id="GO:0005737">
    <property type="term" value="C:cytoplasm"/>
    <property type="evidence" value="ECO:0007669"/>
    <property type="project" value="TreeGrafter"/>
</dbReference>
<dbReference type="FunFam" id="3.30.2410.10:FF:000020">
    <property type="entry name" value="E3 ubiquitin-protein ligase UPL5"/>
    <property type="match status" value="1"/>
</dbReference>
<keyword evidence="4" id="KW-0808">Transferase</keyword>
<evidence type="ECO:0000256" key="4">
    <source>
        <dbReference type="ARBA" id="ARBA00022679"/>
    </source>
</evidence>
<feature type="domain" description="HECT" evidence="9">
    <location>
        <begin position="539"/>
        <end position="881"/>
    </location>
</feature>
<dbReference type="InterPro" id="IPR029071">
    <property type="entry name" value="Ubiquitin-like_domsf"/>
</dbReference>
<dbReference type="Pfam" id="PF00632">
    <property type="entry name" value="HECT"/>
    <property type="match status" value="1"/>
</dbReference>
<dbReference type="InterPro" id="IPR000626">
    <property type="entry name" value="Ubiquitin-like_dom"/>
</dbReference>
<dbReference type="Gene3D" id="3.30.2410.10">
    <property type="entry name" value="Hect, E3 ligase catalytic domain"/>
    <property type="match status" value="1"/>
</dbReference>
<gene>
    <name evidence="10" type="ORF">C5167_009498</name>
</gene>
<dbReference type="EMBL" id="CM010720">
    <property type="protein sequence ID" value="RZC65808.1"/>
    <property type="molecule type" value="Genomic_DNA"/>
</dbReference>
<evidence type="ECO:0000256" key="2">
    <source>
        <dbReference type="ARBA" id="ARBA00004906"/>
    </source>
</evidence>
<dbReference type="PANTHER" id="PTHR11254">
    <property type="entry name" value="HECT DOMAIN UBIQUITIN-PROTEIN LIGASE"/>
    <property type="match status" value="1"/>
</dbReference>
<evidence type="ECO:0000313" key="11">
    <source>
        <dbReference type="Proteomes" id="UP000316621"/>
    </source>
</evidence>
<evidence type="ECO:0000256" key="7">
    <source>
        <dbReference type="SAM" id="Phobius"/>
    </source>
</evidence>
<keyword evidence="7" id="KW-0812">Transmembrane</keyword>
<dbReference type="Gramene" id="RZC65808">
    <property type="protein sequence ID" value="RZC65808"/>
    <property type="gene ID" value="C5167_009498"/>
</dbReference>
<sequence>MSHLGTRTIDCVPQSLLDRISSKRKLDEYDEDQEYPDLVYVKMKRDDFDANYDVKTRVLDANNQSVSSYTSSSSSTRCIGSSSKTLHFFVRNMSGGNTKVIHANSDDTVESVHEQIRKMTGIPVFEQGLIYRGKQLQMDKTLEDYSIQNDAQLQLVGRMRSTEYPKTWKVVNQLISTICSLCRGERRRANTVIGDVKIFIDMASIFKIRKDNDVSFGHIQIFVSAGAAAALVMMFVSPIAGNKECAEEAIQLFLNPTLDTETKELQTHSVSIILEFCKLLSKTSQDNPLYISCRNTLGTMLETIQVVHRSRCFNYAEASVVIQELFPFVSELGRKVIKGLESSINSPQIAVMSLLGDVRDFNAFLIPLHNAIEDQLGGMGHLPICLTDLRPCYIVELGSLHVIFLEILEKIDECLKKMEIPVSKSTGEIDSLRSGWGQYLSILKALNTLSKLYKGAEENVLSVLRSRQVALNALIKNARRSEDHRWILEHKDLTSFESRRHLTLMLLPELKDEYEHLFEMLIDREQLLAESFEYISKADAKDLHGGGLFMEFKNEEATGPGVLREWFCLVCQAIFNPQNALFLPCEDDNRRFFPNPASDVDPLHLEYFHFCGRIIALSLVHKVQVGIVFDRTFFLQLAGGTVSLEDVRDADPSFYSSCKKILEMDTELLDMDGGLGLTFVRDIEKLGSRKSEELCPGGNNIALNSSNREEYVNLLIQHRFVNSVSNQVREFAEGFSEILCDASMREFFFRSLELKDLDRMLHGSDRAICVEDWKAHTEYNGCKETDSQIIWFWKIVEGMSAEQQRVLLFFWTSVKYLPVEGFGGLQSRLYIYRAPEPHDRLPSAHTCFYRLCLPRYRSEAKMQESLEIITQEHLSCSFGIW</sequence>
<dbReference type="InterPro" id="IPR019956">
    <property type="entry name" value="Ubiquitin_dom"/>
</dbReference>
<reference evidence="10 11" key="1">
    <citation type="journal article" date="2018" name="Science">
        <title>The opium poppy genome and morphinan production.</title>
        <authorList>
            <person name="Guo L."/>
            <person name="Winzer T."/>
            <person name="Yang X."/>
            <person name="Li Y."/>
            <person name="Ning Z."/>
            <person name="He Z."/>
            <person name="Teodor R."/>
            <person name="Lu Y."/>
            <person name="Bowser T.A."/>
            <person name="Graham I.A."/>
            <person name="Ye K."/>
        </authorList>
    </citation>
    <scope>NUCLEOTIDE SEQUENCE [LARGE SCALE GENOMIC DNA]</scope>
    <source>
        <strain evidence="11">cv. HN1</strain>
        <tissue evidence="10">Leaves</tissue>
    </source>
</reference>
<dbReference type="InterPro" id="IPR000569">
    <property type="entry name" value="HECT_dom"/>
</dbReference>
<dbReference type="Gene3D" id="3.10.20.90">
    <property type="entry name" value="Phosphatidylinositol 3-kinase Catalytic Subunit, Chain A, domain 1"/>
    <property type="match status" value="1"/>
</dbReference>
<dbReference type="InterPro" id="IPR035983">
    <property type="entry name" value="Hect_E3_ubiquitin_ligase"/>
</dbReference>
<dbReference type="SUPFAM" id="SSF54236">
    <property type="entry name" value="Ubiquitin-like"/>
    <property type="match status" value="1"/>
</dbReference>
<dbReference type="Gene3D" id="3.90.1750.10">
    <property type="entry name" value="Hect, E3 ligase catalytic domains"/>
    <property type="match status" value="1"/>
</dbReference>
<dbReference type="OMA" id="CDIQNDA"/>
<evidence type="ECO:0000259" key="8">
    <source>
        <dbReference type="PROSITE" id="PS50053"/>
    </source>
</evidence>
<dbReference type="SUPFAM" id="SSF56204">
    <property type="entry name" value="Hect, E3 ligase catalytic domain"/>
    <property type="match status" value="1"/>
</dbReference>
<dbReference type="Pfam" id="PF00240">
    <property type="entry name" value="ubiquitin"/>
    <property type="match status" value="1"/>
</dbReference>
<evidence type="ECO:0000256" key="6">
    <source>
        <dbReference type="PROSITE-ProRule" id="PRU00104"/>
    </source>
</evidence>
<dbReference type="Gene3D" id="3.30.2160.10">
    <property type="entry name" value="Hect, E3 ligase catalytic domain"/>
    <property type="match status" value="1"/>
</dbReference>
<keyword evidence="11" id="KW-1185">Reference proteome</keyword>
<keyword evidence="7" id="KW-1133">Transmembrane helix</keyword>
<evidence type="ECO:0000259" key="9">
    <source>
        <dbReference type="PROSITE" id="PS50237"/>
    </source>
</evidence>
<evidence type="ECO:0000256" key="3">
    <source>
        <dbReference type="ARBA" id="ARBA00012485"/>
    </source>
</evidence>
<comment type="catalytic activity">
    <reaction evidence="1">
        <text>S-ubiquitinyl-[E2 ubiquitin-conjugating enzyme]-L-cysteine + [acceptor protein]-L-lysine = [E2 ubiquitin-conjugating enzyme]-L-cysteine + N(6)-ubiquitinyl-[acceptor protein]-L-lysine.</text>
        <dbReference type="EC" id="2.3.2.26"/>
    </reaction>
</comment>
<proteinExistence type="predicted"/>
<evidence type="ECO:0000256" key="1">
    <source>
        <dbReference type="ARBA" id="ARBA00000885"/>
    </source>
</evidence>
<dbReference type="EC" id="2.3.2.26" evidence="3"/>
<dbReference type="STRING" id="3469.A0A4Y7K1I0"/>
<dbReference type="PANTHER" id="PTHR11254:SF424">
    <property type="entry name" value="E3 UBIQUITIN-PROTEIN LIGASE UPL5"/>
    <property type="match status" value="1"/>
</dbReference>
<name>A0A4Y7K1I0_PAPSO</name>
<keyword evidence="5 6" id="KW-0833">Ubl conjugation pathway</keyword>
<evidence type="ECO:0000313" key="10">
    <source>
        <dbReference type="EMBL" id="RZC65808.1"/>
    </source>
</evidence>
<dbReference type="AlphaFoldDB" id="A0A4Y7K1I0"/>
<evidence type="ECO:0000256" key="5">
    <source>
        <dbReference type="ARBA" id="ARBA00022786"/>
    </source>
</evidence>
<feature type="active site" description="Glycyl thioester intermediate" evidence="6">
    <location>
        <position position="847"/>
    </location>
</feature>
<dbReference type="InterPro" id="IPR050409">
    <property type="entry name" value="E3_ubiq-protein_ligase"/>
</dbReference>
<feature type="transmembrane region" description="Helical" evidence="7">
    <location>
        <begin position="216"/>
        <end position="236"/>
    </location>
</feature>
<dbReference type="SMART" id="SM00119">
    <property type="entry name" value="HECTc"/>
    <property type="match status" value="1"/>
</dbReference>
<dbReference type="OrthoDB" id="8068875at2759"/>
<organism evidence="10 11">
    <name type="scientific">Papaver somniferum</name>
    <name type="common">Opium poppy</name>
    <dbReference type="NCBI Taxonomy" id="3469"/>
    <lineage>
        <taxon>Eukaryota</taxon>
        <taxon>Viridiplantae</taxon>
        <taxon>Streptophyta</taxon>
        <taxon>Embryophyta</taxon>
        <taxon>Tracheophyta</taxon>
        <taxon>Spermatophyta</taxon>
        <taxon>Magnoliopsida</taxon>
        <taxon>Ranunculales</taxon>
        <taxon>Papaveraceae</taxon>
        <taxon>Papaveroideae</taxon>
        <taxon>Papaver</taxon>
    </lineage>
</organism>
<protein>
    <recommendedName>
        <fullName evidence="3">HECT-type E3 ubiquitin transferase</fullName>
        <ecNumber evidence="3">2.3.2.26</ecNumber>
    </recommendedName>
</protein>
<dbReference type="PROSITE" id="PS50237">
    <property type="entry name" value="HECT"/>
    <property type="match status" value="1"/>
</dbReference>
<dbReference type="PROSITE" id="PS50053">
    <property type="entry name" value="UBIQUITIN_2"/>
    <property type="match status" value="1"/>
</dbReference>
<dbReference type="GO" id="GO:0006511">
    <property type="term" value="P:ubiquitin-dependent protein catabolic process"/>
    <property type="evidence" value="ECO:0007669"/>
    <property type="project" value="TreeGrafter"/>
</dbReference>
<dbReference type="Proteomes" id="UP000316621">
    <property type="component" value="Chromosome 6"/>
</dbReference>